<dbReference type="InterPro" id="IPR011990">
    <property type="entry name" value="TPR-like_helical_dom_sf"/>
</dbReference>
<evidence type="ECO:0000256" key="3">
    <source>
        <dbReference type="ARBA" id="ARBA00022737"/>
    </source>
</evidence>
<dbReference type="EMBL" id="JAUSWH010000003">
    <property type="protein sequence ID" value="MDQ0455187.1"/>
    <property type="molecule type" value="Genomic_DNA"/>
</dbReference>
<evidence type="ECO:0000259" key="5">
    <source>
        <dbReference type="Pfam" id="PF13844"/>
    </source>
</evidence>
<dbReference type="InterPro" id="IPR037919">
    <property type="entry name" value="OGT"/>
</dbReference>
<dbReference type="Pfam" id="PF13844">
    <property type="entry name" value="Glyco_transf_41"/>
    <property type="match status" value="4"/>
</dbReference>
<dbReference type="Gene3D" id="1.25.40.10">
    <property type="entry name" value="Tetratricopeptide repeat domain"/>
    <property type="match status" value="1"/>
</dbReference>
<dbReference type="PANTHER" id="PTHR44366:SF1">
    <property type="entry name" value="UDP-N-ACETYLGLUCOSAMINE--PEPTIDE N-ACETYLGLUCOSAMINYLTRANSFERASE 110 KDA SUBUNIT"/>
    <property type="match status" value="1"/>
</dbReference>
<keyword evidence="7" id="KW-1185">Reference proteome</keyword>
<protein>
    <submittedName>
        <fullName evidence="6">O-linked N-acetylglucosamine transferase (SPINDLY family)</fullName>
    </submittedName>
</protein>
<dbReference type="Proteomes" id="UP001235269">
    <property type="component" value="Unassembled WGS sequence"/>
</dbReference>
<feature type="domain" description="O-GlcNAc transferase C-terminal" evidence="5">
    <location>
        <begin position="248"/>
        <end position="403"/>
    </location>
</feature>
<proteinExistence type="predicted"/>
<dbReference type="Gene3D" id="3.40.50.2000">
    <property type="entry name" value="Glycogen Phosphorylase B"/>
    <property type="match status" value="2"/>
</dbReference>
<evidence type="ECO:0000313" key="7">
    <source>
        <dbReference type="Proteomes" id="UP001235269"/>
    </source>
</evidence>
<dbReference type="GO" id="GO:0016740">
    <property type="term" value="F:transferase activity"/>
    <property type="evidence" value="ECO:0007669"/>
    <property type="project" value="UniProtKB-KW"/>
</dbReference>
<evidence type="ECO:0000313" key="6">
    <source>
        <dbReference type="EMBL" id="MDQ0455187.1"/>
    </source>
</evidence>
<dbReference type="InterPro" id="IPR029489">
    <property type="entry name" value="OGT/SEC/SPY_C"/>
</dbReference>
<feature type="domain" description="O-GlcNAc transferase C-terminal" evidence="5">
    <location>
        <begin position="840"/>
        <end position="990"/>
    </location>
</feature>
<dbReference type="RefSeq" id="WP_307157372.1">
    <property type="nucleotide sequence ID" value="NZ_JAUSWH010000003.1"/>
</dbReference>
<dbReference type="PANTHER" id="PTHR44366">
    <property type="entry name" value="UDP-N-ACETYLGLUCOSAMINE--PEPTIDE N-ACETYLGLUCOSAMINYLTRANSFERASE 110 KDA SUBUNIT"/>
    <property type="match status" value="1"/>
</dbReference>
<keyword evidence="3" id="KW-0677">Repeat</keyword>
<evidence type="ECO:0000256" key="2">
    <source>
        <dbReference type="ARBA" id="ARBA00022679"/>
    </source>
</evidence>
<feature type="domain" description="O-GlcNAc transferase C-terminal" evidence="5">
    <location>
        <begin position="1005"/>
        <end position="1188"/>
    </location>
</feature>
<comment type="caution">
    <text evidence="6">The sequence shown here is derived from an EMBL/GenBank/DDBJ whole genome shotgun (WGS) entry which is preliminary data.</text>
</comment>
<name>A0ABU0IAD3_9HYPH</name>
<organism evidence="6 7">
    <name type="scientific">Rhizobium paknamense</name>
    <dbReference type="NCBI Taxonomy" id="1206817"/>
    <lineage>
        <taxon>Bacteria</taxon>
        <taxon>Pseudomonadati</taxon>
        <taxon>Pseudomonadota</taxon>
        <taxon>Alphaproteobacteria</taxon>
        <taxon>Hyphomicrobiales</taxon>
        <taxon>Rhizobiaceae</taxon>
        <taxon>Rhizobium/Agrobacterium group</taxon>
        <taxon>Rhizobium</taxon>
    </lineage>
</organism>
<keyword evidence="2 6" id="KW-0808">Transferase</keyword>
<dbReference type="SUPFAM" id="SSF48452">
    <property type="entry name" value="TPR-like"/>
    <property type="match status" value="1"/>
</dbReference>
<evidence type="ECO:0000256" key="1">
    <source>
        <dbReference type="ARBA" id="ARBA00004922"/>
    </source>
</evidence>
<feature type="domain" description="O-GlcNAc transferase C-terminal" evidence="5">
    <location>
        <begin position="419"/>
        <end position="602"/>
    </location>
</feature>
<keyword evidence="4" id="KW-0802">TPR repeat</keyword>
<reference evidence="6 7" key="1">
    <citation type="submission" date="2023-07" db="EMBL/GenBank/DDBJ databases">
        <title>Genomic Encyclopedia of Type Strains, Phase IV (KMG-IV): sequencing the most valuable type-strain genomes for metagenomic binning, comparative biology and taxonomic classification.</title>
        <authorList>
            <person name="Goeker M."/>
        </authorList>
    </citation>
    <scope>NUCLEOTIDE SEQUENCE [LARGE SCALE GENOMIC DNA]</scope>
    <source>
        <strain evidence="6 7">DSM 100301</strain>
    </source>
</reference>
<accession>A0ABU0IAD3</accession>
<evidence type="ECO:0000256" key="4">
    <source>
        <dbReference type="ARBA" id="ARBA00022803"/>
    </source>
</evidence>
<comment type="pathway">
    <text evidence="1">Protein modification; protein glycosylation.</text>
</comment>
<sequence length="1222" mass="136090">MDKELIVAFEAYRKGDFALALRHARAATTTDPEVAGKVWMLIANCQLKLGEKLESAKAFRQAAVFAPQQKAEFLKFAARLYVMERRPDLLATIAPEAGAANAGDGDFIYEMANMLLGAGIHPALEALVPLLDMRNNWHLQAVITHYQLTRKPEKLRPLIEQRYGESPDDSFIAMHYFMFCRSSLNFTGARRWLEMMKTPEDPLTAEILYRDQPLSRRYWSDDEAVLNSASGTIDHLVASHGTPMPRRAIRPSGEKLRIGYISSDLTLHATMYLLYDVFVAHDRSRFDITFFCHTPASQAAIQSTWDPVLQAEIVPVRQMISTEIAEEISRRGIDILVDLKGHTTGHRLGAVAISDAPVKATWIGYPGSVRGAGLDYHITDPIVTPDAAKPWYEEKLCRLPETYQGNCSVTKPRPKPQRRADHGLPEDTFLFASFNSPAKISPETMALWARVLEAVPDSLFWILCAGAEQQANLAAEFARLGIPRQRLIFAEGSAYADHISRVGLADLALDTFPYNGHTTTSDLLWGGLPVLTRRGRTFAARVSESLLTAIGLPELVAEDETDFLARAVALAGNREALATLRARLQENRARMPLYDTERFTRHLERAYEMMAARARQGLAPDHIDVPALPPRHSAFLPAADLAPAQGDEEAALRHAHARGDHADVVRMAGADPRWRATEALSCECLVLLAESHEAVGADDAAGTYFGAAATKTRPARRDLLERSLAAFMRRLLAGKLLSSNGYEVAKLLLEKDPNHAQAYRYLRYAMHQFAAIDDLRQWDALVLEKLRKGDPFCRRHEVLFDLVTWCDDEAVLASADPAEIVVPFSPESRARRRAEPHVFQSRIRLAYLFSDFQENHPVMRIAHGIIANHDPQRFDVTFFDIAKAEPDEPTRAFQASLGRVIRLGHLGLQAARETVRGHGIDILVDLNGPTSGAWPDLLNAGLAPVQVAWIGFPGSGIGIDCDYIIGDHVVTPDESAPWYHERFCRLPETYQGNTRSARPLPRPVTREALGLPAGFLFASFNNIRKLTPQTVDLWSEILRGASDAHLLMVAPFDLQRQNVARAFAEKGVPARQLLFAGTLPYDEHLSRITAVDLCLDNYPYNGHATTSDVLWAGVPLLTLKGRHFASRVSESLLKALDMPDLVADHAGDFIERAIALTHAPDHLAALRHRIAENRDTKPLFDPERFTRHLERGYEMMVERARNGLAPDHIDVPALPPRTAPFL</sequence>
<gene>
    <name evidence="6" type="ORF">QO005_001517</name>
</gene>
<dbReference type="Gene3D" id="3.40.50.11380">
    <property type="match status" value="2"/>
</dbReference>